<keyword evidence="3" id="KW-1185">Reference proteome</keyword>
<sequence length="194" mass="22302">MPFTPFHFGIALPCIFWDWKKKRVDAISALIGTVIIDIRATYLFLFVPSNRHYHGILHNFLVALILGILVGLFVHATRKFWNKILKLGKWEQTTSLFSKILVACIFTTSHILLDSAIYYYDPNWEYSMEPLLPFASGNPLYGWLGSVQPTNLCIYGFLIGIGMYIGYLFWFNGSQKMISKDVDEILDSFEDEAN</sequence>
<dbReference type="EMBL" id="CP104013">
    <property type="protein sequence ID" value="UYP48304.1"/>
    <property type="molecule type" value="Genomic_DNA"/>
</dbReference>
<organism evidence="2 3">
    <name type="scientific">Candidatus Lokiarchaeum ossiferum</name>
    <dbReference type="NCBI Taxonomy" id="2951803"/>
    <lineage>
        <taxon>Archaea</taxon>
        <taxon>Promethearchaeati</taxon>
        <taxon>Promethearchaeota</taxon>
        <taxon>Promethearchaeia</taxon>
        <taxon>Promethearchaeales</taxon>
        <taxon>Promethearchaeaceae</taxon>
        <taxon>Candidatus Lokiarchaeum</taxon>
    </lineage>
</organism>
<dbReference type="Proteomes" id="UP001208689">
    <property type="component" value="Chromosome"/>
</dbReference>
<protein>
    <recommendedName>
        <fullName evidence="4">Metal-dependent hydrolase</fullName>
    </recommendedName>
</protein>
<evidence type="ECO:0000256" key="1">
    <source>
        <dbReference type="SAM" id="Phobius"/>
    </source>
</evidence>
<gene>
    <name evidence="2" type="ORF">NEF87_004589</name>
</gene>
<feature type="transmembrane region" description="Helical" evidence="1">
    <location>
        <begin position="26"/>
        <end position="47"/>
    </location>
</feature>
<evidence type="ECO:0000313" key="2">
    <source>
        <dbReference type="EMBL" id="UYP48304.1"/>
    </source>
</evidence>
<reference evidence="2" key="1">
    <citation type="submission" date="2022-09" db="EMBL/GenBank/DDBJ databases">
        <title>Actin cytoskeleton and complex cell architecture in an #Asgard archaeon.</title>
        <authorList>
            <person name="Ponce Toledo R.I."/>
            <person name="Schleper C."/>
            <person name="Rodrigues Oliveira T."/>
            <person name="Wollweber F."/>
            <person name="Xu J."/>
            <person name="Rittmann S."/>
            <person name="Klingl A."/>
            <person name="Pilhofer M."/>
        </authorList>
    </citation>
    <scope>NUCLEOTIDE SEQUENCE</scope>
    <source>
        <strain evidence="2">B-35</strain>
    </source>
</reference>
<keyword evidence="1" id="KW-0472">Membrane</keyword>
<keyword evidence="1" id="KW-0812">Transmembrane</keyword>
<evidence type="ECO:0008006" key="4">
    <source>
        <dbReference type="Google" id="ProtNLM"/>
    </source>
</evidence>
<name>A0ABY6I0F7_9ARCH</name>
<evidence type="ECO:0000313" key="3">
    <source>
        <dbReference type="Proteomes" id="UP001208689"/>
    </source>
</evidence>
<feature type="transmembrane region" description="Helical" evidence="1">
    <location>
        <begin position="140"/>
        <end position="170"/>
    </location>
</feature>
<accession>A0ABY6I0F7</accession>
<keyword evidence="1" id="KW-1133">Transmembrane helix</keyword>
<feature type="transmembrane region" description="Helical" evidence="1">
    <location>
        <begin position="53"/>
        <end position="75"/>
    </location>
</feature>
<feature type="transmembrane region" description="Helical" evidence="1">
    <location>
        <begin position="96"/>
        <end position="120"/>
    </location>
</feature>
<proteinExistence type="predicted"/>